<dbReference type="EMBL" id="JAWDGP010002436">
    <property type="protein sequence ID" value="KAK3783150.1"/>
    <property type="molecule type" value="Genomic_DNA"/>
</dbReference>
<dbReference type="Pfam" id="PF13843">
    <property type="entry name" value="DDE_Tnp_1_7"/>
    <property type="match status" value="1"/>
</dbReference>
<sequence length="763" mass="87937">MAARNGRKLFTATEVLDSFYTQGSDDEDDGEHLVDDSEEVSETERSNDNDLLEDIPAPLDVDLEAAQSESSTTPNSSIVVSPIPICGNDEVMGQSDSESSKSEDLAMYDADTEIEDLDGGDLDPDLDLGLNQGPADNGEWQKNTNGYPRLPRFTAQPGFKVELSDDPTPMEIYKLFITDELINSWKVETNRYARSIINSKDHHLLSNRSRFRTWKPVTLAEIWEFITICIHIGLDKKPTLHDYWTRHPALHSSYASKVMPRERFLSILAFFHIADNNTFIPYDQPDHDPIHKIRPFIDHLNVKFKEVYNPEREVCIDEAMVPFKGRSRFKVYMKDKPTKWGFKLYELCESKSGYVFNLEMYCADKRISNKPVDVTMRLIEPLLDKGYRLYCDNYYCCPELWNRIQGHNTMLVGTCRRNRVGMPADLFQGRQRPGDFDYMRKGQLVATRWFDKREVVTLSTFHQPQLREIIGRYEVKNKPLAVIDYVKYMSGVDHSDQLISYFPMRRRSQKWWKKPFFHLLTLVGVQTTILLNKHRSQHRRRRTDLAWVLKDLAISLIDKDVTYDHLADNVSLPLARLRERHFIRNCPSTDGADSRGKKAQRQCKVCVDRAKAGGMTQAELKNKRKLTTTWCPWCNYTSLGWTPWREMAESVRIIFASAPRPRLETSGPPGTARVQTGQYILQRSRLAAARLQNRNRETKLDCGPPNFRLYPSKLAAARLQNRNRESKLDCGPPNFRHTPSNKAANYLGHNGDCNLGRVLEPGL</sequence>
<feature type="compositionally biased region" description="Polar residues" evidence="1">
    <location>
        <begin position="67"/>
        <end position="79"/>
    </location>
</feature>
<feature type="region of interest" description="Disordered" evidence="1">
    <location>
        <begin position="20"/>
        <end position="104"/>
    </location>
</feature>
<protein>
    <recommendedName>
        <fullName evidence="2">PiggyBac transposable element-derived protein domain-containing protein</fullName>
    </recommendedName>
</protein>
<gene>
    <name evidence="3" type="ORF">RRG08_046944</name>
</gene>
<name>A0AAE1DUU1_9GAST</name>
<feature type="domain" description="PiggyBac transposable element-derived protein" evidence="2">
    <location>
        <begin position="168"/>
        <end position="523"/>
    </location>
</feature>
<comment type="caution">
    <text evidence="3">The sequence shown here is derived from an EMBL/GenBank/DDBJ whole genome shotgun (WGS) entry which is preliminary data.</text>
</comment>
<evidence type="ECO:0000313" key="4">
    <source>
        <dbReference type="Proteomes" id="UP001283361"/>
    </source>
</evidence>
<feature type="compositionally biased region" description="Acidic residues" evidence="1">
    <location>
        <begin position="24"/>
        <end position="41"/>
    </location>
</feature>
<dbReference type="InterPro" id="IPR029526">
    <property type="entry name" value="PGBD"/>
</dbReference>
<accession>A0AAE1DUU1</accession>
<reference evidence="3" key="1">
    <citation type="journal article" date="2023" name="G3 (Bethesda)">
        <title>A reference genome for the long-term kleptoplast-retaining sea slug Elysia crispata morphotype clarki.</title>
        <authorList>
            <person name="Eastman K.E."/>
            <person name="Pendleton A.L."/>
            <person name="Shaikh M.A."/>
            <person name="Suttiyut T."/>
            <person name="Ogas R."/>
            <person name="Tomko P."/>
            <person name="Gavelis G."/>
            <person name="Widhalm J.R."/>
            <person name="Wisecaver J.H."/>
        </authorList>
    </citation>
    <scope>NUCLEOTIDE SEQUENCE</scope>
    <source>
        <strain evidence="3">ECLA1</strain>
    </source>
</reference>
<dbReference type="AlphaFoldDB" id="A0AAE1DUU1"/>
<evidence type="ECO:0000259" key="2">
    <source>
        <dbReference type="Pfam" id="PF13843"/>
    </source>
</evidence>
<dbReference type="PANTHER" id="PTHR46599:SF3">
    <property type="entry name" value="PIGGYBAC TRANSPOSABLE ELEMENT-DERIVED PROTEIN 4"/>
    <property type="match status" value="1"/>
</dbReference>
<proteinExistence type="predicted"/>
<dbReference type="Proteomes" id="UP001283361">
    <property type="component" value="Unassembled WGS sequence"/>
</dbReference>
<dbReference type="PANTHER" id="PTHR46599">
    <property type="entry name" value="PIGGYBAC TRANSPOSABLE ELEMENT-DERIVED PROTEIN 4"/>
    <property type="match status" value="1"/>
</dbReference>
<evidence type="ECO:0000256" key="1">
    <source>
        <dbReference type="SAM" id="MobiDB-lite"/>
    </source>
</evidence>
<keyword evidence="4" id="KW-1185">Reference proteome</keyword>
<organism evidence="3 4">
    <name type="scientific">Elysia crispata</name>
    <name type="common">lettuce slug</name>
    <dbReference type="NCBI Taxonomy" id="231223"/>
    <lineage>
        <taxon>Eukaryota</taxon>
        <taxon>Metazoa</taxon>
        <taxon>Spiralia</taxon>
        <taxon>Lophotrochozoa</taxon>
        <taxon>Mollusca</taxon>
        <taxon>Gastropoda</taxon>
        <taxon>Heterobranchia</taxon>
        <taxon>Euthyneura</taxon>
        <taxon>Panpulmonata</taxon>
        <taxon>Sacoglossa</taxon>
        <taxon>Placobranchoidea</taxon>
        <taxon>Plakobranchidae</taxon>
        <taxon>Elysia</taxon>
    </lineage>
</organism>
<evidence type="ECO:0000313" key="3">
    <source>
        <dbReference type="EMBL" id="KAK3783150.1"/>
    </source>
</evidence>